<reference evidence="3" key="3">
    <citation type="submission" date="2016-03" db="UniProtKB">
        <authorList>
            <consortium name="EnsemblProtists"/>
        </authorList>
    </citation>
    <scope>IDENTIFICATION</scope>
</reference>
<evidence type="ECO:0008006" key="5">
    <source>
        <dbReference type="Google" id="ProtNLM"/>
    </source>
</evidence>
<dbReference type="HOGENOM" id="CLU_2101594_0_0_1"/>
<sequence length="116" mass="13408">MLSFTFFSFCLLSLLLSKHLATSLPYRLRFHALLFYRLLVRMLGPSLVLFSPCSLGVLRRSAMSSDVGKQTSRSLGINDYEESYLIGPARLRRLHRQQKRRTTTGFQQLNTYTRST</sequence>
<dbReference type="GeneID" id="17302215"/>
<dbReference type="PaxDb" id="55529-EKX45681"/>
<dbReference type="KEGG" id="gtt:GUITHDRAFT_152665"/>
<feature type="chain" id="PRO_5008771082" description="Secreted protein" evidence="1">
    <location>
        <begin position="24"/>
        <end position="116"/>
    </location>
</feature>
<proteinExistence type="predicted"/>
<organism evidence="2">
    <name type="scientific">Guillardia theta (strain CCMP2712)</name>
    <name type="common">Cryptophyte</name>
    <dbReference type="NCBI Taxonomy" id="905079"/>
    <lineage>
        <taxon>Eukaryota</taxon>
        <taxon>Cryptophyceae</taxon>
        <taxon>Pyrenomonadales</taxon>
        <taxon>Geminigeraceae</taxon>
        <taxon>Guillardia</taxon>
    </lineage>
</organism>
<feature type="signal peptide" evidence="1">
    <location>
        <begin position="1"/>
        <end position="23"/>
    </location>
</feature>
<protein>
    <recommendedName>
        <fullName evidence="5">Secreted protein</fullName>
    </recommendedName>
</protein>
<accession>L1JAX5</accession>
<evidence type="ECO:0000256" key="1">
    <source>
        <dbReference type="SAM" id="SignalP"/>
    </source>
</evidence>
<dbReference type="EnsemblProtists" id="EKX45681">
    <property type="protein sequence ID" value="EKX45681"/>
    <property type="gene ID" value="GUITHDRAFT_152665"/>
</dbReference>
<name>L1JAX5_GUITC</name>
<reference evidence="4" key="2">
    <citation type="submission" date="2012-11" db="EMBL/GenBank/DDBJ databases">
        <authorList>
            <person name="Kuo A."/>
            <person name="Curtis B.A."/>
            <person name="Tanifuji G."/>
            <person name="Burki F."/>
            <person name="Gruber A."/>
            <person name="Irimia M."/>
            <person name="Maruyama S."/>
            <person name="Arias M.C."/>
            <person name="Ball S.G."/>
            <person name="Gile G.H."/>
            <person name="Hirakawa Y."/>
            <person name="Hopkins J.F."/>
            <person name="Rensing S.A."/>
            <person name="Schmutz J."/>
            <person name="Symeonidi A."/>
            <person name="Elias M."/>
            <person name="Eveleigh R.J."/>
            <person name="Herman E.K."/>
            <person name="Klute M.J."/>
            <person name="Nakayama T."/>
            <person name="Obornik M."/>
            <person name="Reyes-Prieto A."/>
            <person name="Armbrust E.V."/>
            <person name="Aves S.J."/>
            <person name="Beiko R.G."/>
            <person name="Coutinho P."/>
            <person name="Dacks J.B."/>
            <person name="Durnford D.G."/>
            <person name="Fast N.M."/>
            <person name="Green B.R."/>
            <person name="Grisdale C."/>
            <person name="Hempe F."/>
            <person name="Henrissat B."/>
            <person name="Hoppner M.P."/>
            <person name="Ishida K.-I."/>
            <person name="Kim E."/>
            <person name="Koreny L."/>
            <person name="Kroth P.G."/>
            <person name="Liu Y."/>
            <person name="Malik S.-B."/>
            <person name="Maier U.G."/>
            <person name="McRose D."/>
            <person name="Mock T."/>
            <person name="Neilson J.A."/>
            <person name="Onodera N.T."/>
            <person name="Poole A.M."/>
            <person name="Pritham E.J."/>
            <person name="Richards T.A."/>
            <person name="Rocap G."/>
            <person name="Roy S.W."/>
            <person name="Sarai C."/>
            <person name="Schaack S."/>
            <person name="Shirato S."/>
            <person name="Slamovits C.H."/>
            <person name="Spencer D.F."/>
            <person name="Suzuki S."/>
            <person name="Worden A.Z."/>
            <person name="Zauner S."/>
            <person name="Barry K."/>
            <person name="Bell C."/>
            <person name="Bharti A.K."/>
            <person name="Crow J.A."/>
            <person name="Grimwood J."/>
            <person name="Kramer R."/>
            <person name="Lindquist E."/>
            <person name="Lucas S."/>
            <person name="Salamov A."/>
            <person name="McFadden G.I."/>
            <person name="Lane C.E."/>
            <person name="Keeling P.J."/>
            <person name="Gray M.W."/>
            <person name="Grigoriev I.V."/>
            <person name="Archibald J.M."/>
        </authorList>
    </citation>
    <scope>NUCLEOTIDE SEQUENCE</scope>
    <source>
        <strain evidence="4">CCMP2712</strain>
    </source>
</reference>
<dbReference type="AlphaFoldDB" id="L1JAX5"/>
<evidence type="ECO:0000313" key="4">
    <source>
        <dbReference type="Proteomes" id="UP000011087"/>
    </source>
</evidence>
<evidence type="ECO:0000313" key="3">
    <source>
        <dbReference type="EnsemblProtists" id="EKX45681"/>
    </source>
</evidence>
<keyword evidence="1" id="KW-0732">Signal</keyword>
<reference evidence="2 4" key="1">
    <citation type="journal article" date="2012" name="Nature">
        <title>Algal genomes reveal evolutionary mosaicism and the fate of nucleomorphs.</title>
        <authorList>
            <consortium name="DOE Joint Genome Institute"/>
            <person name="Curtis B.A."/>
            <person name="Tanifuji G."/>
            <person name="Burki F."/>
            <person name="Gruber A."/>
            <person name="Irimia M."/>
            <person name="Maruyama S."/>
            <person name="Arias M.C."/>
            <person name="Ball S.G."/>
            <person name="Gile G.H."/>
            <person name="Hirakawa Y."/>
            <person name="Hopkins J.F."/>
            <person name="Kuo A."/>
            <person name="Rensing S.A."/>
            <person name="Schmutz J."/>
            <person name="Symeonidi A."/>
            <person name="Elias M."/>
            <person name="Eveleigh R.J."/>
            <person name="Herman E.K."/>
            <person name="Klute M.J."/>
            <person name="Nakayama T."/>
            <person name="Obornik M."/>
            <person name="Reyes-Prieto A."/>
            <person name="Armbrust E.V."/>
            <person name="Aves S.J."/>
            <person name="Beiko R.G."/>
            <person name="Coutinho P."/>
            <person name="Dacks J.B."/>
            <person name="Durnford D.G."/>
            <person name="Fast N.M."/>
            <person name="Green B.R."/>
            <person name="Grisdale C.J."/>
            <person name="Hempel F."/>
            <person name="Henrissat B."/>
            <person name="Hoppner M.P."/>
            <person name="Ishida K."/>
            <person name="Kim E."/>
            <person name="Koreny L."/>
            <person name="Kroth P.G."/>
            <person name="Liu Y."/>
            <person name="Malik S.B."/>
            <person name="Maier U.G."/>
            <person name="McRose D."/>
            <person name="Mock T."/>
            <person name="Neilson J.A."/>
            <person name="Onodera N.T."/>
            <person name="Poole A.M."/>
            <person name="Pritham E.J."/>
            <person name="Richards T.A."/>
            <person name="Rocap G."/>
            <person name="Roy S.W."/>
            <person name="Sarai C."/>
            <person name="Schaack S."/>
            <person name="Shirato S."/>
            <person name="Slamovits C.H."/>
            <person name="Spencer D.F."/>
            <person name="Suzuki S."/>
            <person name="Worden A.Z."/>
            <person name="Zauner S."/>
            <person name="Barry K."/>
            <person name="Bell C."/>
            <person name="Bharti A.K."/>
            <person name="Crow J.A."/>
            <person name="Grimwood J."/>
            <person name="Kramer R."/>
            <person name="Lindquist E."/>
            <person name="Lucas S."/>
            <person name="Salamov A."/>
            <person name="McFadden G.I."/>
            <person name="Lane C.E."/>
            <person name="Keeling P.J."/>
            <person name="Gray M.W."/>
            <person name="Grigoriev I.V."/>
            <person name="Archibald J.M."/>
        </authorList>
    </citation>
    <scope>NUCLEOTIDE SEQUENCE</scope>
    <source>
        <strain evidence="2 4">CCMP2712</strain>
    </source>
</reference>
<keyword evidence="4" id="KW-1185">Reference proteome</keyword>
<dbReference type="EMBL" id="JH992998">
    <property type="protein sequence ID" value="EKX45681.1"/>
    <property type="molecule type" value="Genomic_DNA"/>
</dbReference>
<evidence type="ECO:0000313" key="2">
    <source>
        <dbReference type="EMBL" id="EKX45681.1"/>
    </source>
</evidence>
<gene>
    <name evidence="2" type="ORF">GUITHDRAFT_152665</name>
</gene>
<dbReference type="Proteomes" id="UP000011087">
    <property type="component" value="Unassembled WGS sequence"/>
</dbReference>
<dbReference type="RefSeq" id="XP_005832661.1">
    <property type="nucleotide sequence ID" value="XM_005832604.1"/>
</dbReference>